<dbReference type="InterPro" id="IPR012337">
    <property type="entry name" value="RNaseH-like_sf"/>
</dbReference>
<comment type="caution">
    <text evidence="19">The sequence shown here is derived from an EMBL/GenBank/DDBJ whole genome shotgun (WGS) entry which is preliminary data.</text>
</comment>
<dbReference type="FunFam" id="3.30.420.10:FF:000006">
    <property type="entry name" value="Ribonuclease HII"/>
    <property type="match status" value="1"/>
</dbReference>
<dbReference type="HAMAP" id="MF_00052_B">
    <property type="entry name" value="RNase_HII_B"/>
    <property type="match status" value="1"/>
</dbReference>
<dbReference type="AlphaFoldDB" id="A0A7Y9IWF2"/>
<evidence type="ECO:0000256" key="11">
    <source>
        <dbReference type="ARBA" id="ARBA00022759"/>
    </source>
</evidence>
<feature type="binding site" evidence="14 15">
    <location>
        <position position="44"/>
    </location>
    <ligand>
        <name>a divalent metal cation</name>
        <dbReference type="ChEBI" id="CHEBI:60240"/>
    </ligand>
</feature>
<dbReference type="GO" id="GO:0030145">
    <property type="term" value="F:manganese ion binding"/>
    <property type="evidence" value="ECO:0007669"/>
    <property type="project" value="UniProtKB-UniRule"/>
</dbReference>
<evidence type="ECO:0000256" key="3">
    <source>
        <dbReference type="ARBA" id="ARBA00004065"/>
    </source>
</evidence>
<accession>A0A7Y9IWF2</accession>
<keyword evidence="12 14" id="KW-0378">Hydrolase</keyword>
<comment type="catalytic activity">
    <reaction evidence="1 14 15 16">
        <text>Endonucleolytic cleavage to 5'-phosphomonoester.</text>
        <dbReference type="EC" id="3.1.26.4"/>
    </reaction>
</comment>
<keyword evidence="11 14" id="KW-0255">Endonuclease</keyword>
<dbReference type="GO" id="GO:0003723">
    <property type="term" value="F:RNA binding"/>
    <property type="evidence" value="ECO:0007669"/>
    <property type="project" value="UniProtKB-UniRule"/>
</dbReference>
<dbReference type="Proteomes" id="UP000542125">
    <property type="component" value="Unassembled WGS sequence"/>
</dbReference>
<keyword evidence="9 14" id="KW-0540">Nuclease</keyword>
<comment type="similarity">
    <text evidence="5 14 16">Belongs to the RNase HII family.</text>
</comment>
<evidence type="ECO:0000256" key="10">
    <source>
        <dbReference type="ARBA" id="ARBA00022723"/>
    </source>
</evidence>
<evidence type="ECO:0000256" key="7">
    <source>
        <dbReference type="ARBA" id="ARBA00019179"/>
    </source>
</evidence>
<dbReference type="EMBL" id="JACBYR010000001">
    <property type="protein sequence ID" value="NYE84321.1"/>
    <property type="molecule type" value="Genomic_DNA"/>
</dbReference>
<name>A0A7Y9IWF2_9BURK</name>
<evidence type="ECO:0000256" key="12">
    <source>
        <dbReference type="ARBA" id="ARBA00022801"/>
    </source>
</evidence>
<evidence type="ECO:0000256" key="16">
    <source>
        <dbReference type="RuleBase" id="RU003515"/>
    </source>
</evidence>
<gene>
    <name evidence="14" type="primary">rnhB</name>
    <name evidence="19" type="ORF">FHW18_003592</name>
</gene>
<evidence type="ECO:0000256" key="13">
    <source>
        <dbReference type="ARBA" id="ARBA00023211"/>
    </source>
</evidence>
<protein>
    <recommendedName>
        <fullName evidence="7 14">Ribonuclease HII</fullName>
        <shortName evidence="14">RNase HII</shortName>
        <ecNumber evidence="6 14">3.1.26.4</ecNumber>
    </recommendedName>
</protein>
<dbReference type="GO" id="GO:0043137">
    <property type="term" value="P:DNA replication, removal of RNA primer"/>
    <property type="evidence" value="ECO:0007669"/>
    <property type="project" value="TreeGrafter"/>
</dbReference>
<comment type="cofactor">
    <cofactor evidence="2">
        <name>Mg(2+)</name>
        <dbReference type="ChEBI" id="CHEBI:18420"/>
    </cofactor>
</comment>
<feature type="binding site" evidence="14 15">
    <location>
        <position position="136"/>
    </location>
    <ligand>
        <name>a divalent metal cation</name>
        <dbReference type="ChEBI" id="CHEBI:60240"/>
    </ligand>
</feature>
<feature type="domain" description="RNase H type-2" evidence="18">
    <location>
        <begin position="38"/>
        <end position="227"/>
    </location>
</feature>
<evidence type="ECO:0000256" key="8">
    <source>
        <dbReference type="ARBA" id="ARBA00022490"/>
    </source>
</evidence>
<evidence type="ECO:0000256" key="17">
    <source>
        <dbReference type="SAM" id="MobiDB-lite"/>
    </source>
</evidence>
<dbReference type="PANTHER" id="PTHR10954">
    <property type="entry name" value="RIBONUCLEASE H2 SUBUNIT A"/>
    <property type="match status" value="1"/>
</dbReference>
<dbReference type="GO" id="GO:0006298">
    <property type="term" value="P:mismatch repair"/>
    <property type="evidence" value="ECO:0007669"/>
    <property type="project" value="TreeGrafter"/>
</dbReference>
<dbReference type="GO" id="GO:0032299">
    <property type="term" value="C:ribonuclease H2 complex"/>
    <property type="evidence" value="ECO:0007669"/>
    <property type="project" value="TreeGrafter"/>
</dbReference>
<dbReference type="CDD" id="cd07182">
    <property type="entry name" value="RNase_HII_bacteria_HII_like"/>
    <property type="match status" value="1"/>
</dbReference>
<reference evidence="19 20" key="1">
    <citation type="submission" date="2020-07" db="EMBL/GenBank/DDBJ databases">
        <title>Genomic Encyclopedia of Type Strains, Phase IV (KMG-V): Genome sequencing to study the core and pangenomes of soil and plant-associated prokaryotes.</title>
        <authorList>
            <person name="Whitman W."/>
        </authorList>
    </citation>
    <scope>NUCLEOTIDE SEQUENCE [LARGE SCALE GENOMIC DNA]</scope>
    <source>
        <strain evidence="19 20">SAS40</strain>
    </source>
</reference>
<evidence type="ECO:0000256" key="14">
    <source>
        <dbReference type="HAMAP-Rule" id="MF_00052"/>
    </source>
</evidence>
<sequence>MQTERGWVQNDFGWDLLGGESGQQGHIGELDEATLLTLTIAGVDEAGRGPLAGPVYAAAVVLDRARPIAGLADSKILKEADRDALAIEVRSTSLAWFIASASVEEIDSLNILNATMLAMRRAVEGLSIIPHLAQIDGNRAPRLNCRVQTVIGGDASIPAISAASILAKTARDAELVRLHAEYPHYGFDRHKGYGTAFHVESLYKHGPCAAHRRSFAPVRMALEGKPMPDLATLASAENDAFGQGVAKTGVKKTAARKASVGKTSAAKDAAPSAWPTSPDPAVASVDTAPAAKAPKAPKPRKSRRAVAS</sequence>
<keyword evidence="20" id="KW-1185">Reference proteome</keyword>
<evidence type="ECO:0000256" key="15">
    <source>
        <dbReference type="PROSITE-ProRule" id="PRU01319"/>
    </source>
</evidence>
<evidence type="ECO:0000313" key="20">
    <source>
        <dbReference type="Proteomes" id="UP000542125"/>
    </source>
</evidence>
<dbReference type="Pfam" id="PF01351">
    <property type="entry name" value="RNase_HII"/>
    <property type="match status" value="1"/>
</dbReference>
<evidence type="ECO:0000256" key="1">
    <source>
        <dbReference type="ARBA" id="ARBA00000077"/>
    </source>
</evidence>
<proteinExistence type="inferred from homology"/>
<dbReference type="PROSITE" id="PS51975">
    <property type="entry name" value="RNASE_H_2"/>
    <property type="match status" value="1"/>
</dbReference>
<evidence type="ECO:0000256" key="2">
    <source>
        <dbReference type="ARBA" id="ARBA00001946"/>
    </source>
</evidence>
<dbReference type="NCBIfam" id="NF000596">
    <property type="entry name" value="PRK00015.1-4"/>
    <property type="match status" value="1"/>
</dbReference>
<feature type="compositionally biased region" description="Basic residues" evidence="17">
    <location>
        <begin position="295"/>
        <end position="308"/>
    </location>
</feature>
<dbReference type="InterPro" id="IPR024567">
    <property type="entry name" value="RNase_HII/HIII_dom"/>
</dbReference>
<evidence type="ECO:0000256" key="5">
    <source>
        <dbReference type="ARBA" id="ARBA00007383"/>
    </source>
</evidence>
<evidence type="ECO:0000259" key="18">
    <source>
        <dbReference type="PROSITE" id="PS51975"/>
    </source>
</evidence>
<feature type="region of interest" description="Disordered" evidence="17">
    <location>
        <begin position="251"/>
        <end position="308"/>
    </location>
</feature>
<dbReference type="InterPro" id="IPR022898">
    <property type="entry name" value="RNase_HII"/>
</dbReference>
<dbReference type="GO" id="GO:0004523">
    <property type="term" value="F:RNA-DNA hybrid ribonuclease activity"/>
    <property type="evidence" value="ECO:0007669"/>
    <property type="project" value="UniProtKB-UniRule"/>
</dbReference>
<comment type="subcellular location">
    <subcellularLocation>
        <location evidence="4 14">Cytoplasm</location>
    </subcellularLocation>
</comment>
<dbReference type="EC" id="3.1.26.4" evidence="6 14"/>
<evidence type="ECO:0000313" key="19">
    <source>
        <dbReference type="EMBL" id="NYE84321.1"/>
    </source>
</evidence>
<dbReference type="InterPro" id="IPR001352">
    <property type="entry name" value="RNase_HII/HIII"/>
</dbReference>
<comment type="function">
    <text evidence="3 14 16">Endonuclease that specifically degrades the RNA of RNA-DNA hybrids.</text>
</comment>
<evidence type="ECO:0000256" key="4">
    <source>
        <dbReference type="ARBA" id="ARBA00004496"/>
    </source>
</evidence>
<keyword evidence="8 14" id="KW-0963">Cytoplasm</keyword>
<keyword evidence="13 14" id="KW-0464">Manganese</keyword>
<organism evidence="19 20">
    <name type="scientific">Pigmentiphaga litoralis</name>
    <dbReference type="NCBI Taxonomy" id="516702"/>
    <lineage>
        <taxon>Bacteria</taxon>
        <taxon>Pseudomonadati</taxon>
        <taxon>Pseudomonadota</taxon>
        <taxon>Betaproteobacteria</taxon>
        <taxon>Burkholderiales</taxon>
        <taxon>Alcaligenaceae</taxon>
        <taxon>Pigmentiphaga</taxon>
    </lineage>
</organism>
<evidence type="ECO:0000256" key="6">
    <source>
        <dbReference type="ARBA" id="ARBA00012180"/>
    </source>
</evidence>
<dbReference type="InterPro" id="IPR036397">
    <property type="entry name" value="RNaseH_sf"/>
</dbReference>
<dbReference type="PANTHER" id="PTHR10954:SF18">
    <property type="entry name" value="RIBONUCLEASE HII"/>
    <property type="match status" value="1"/>
</dbReference>
<dbReference type="GO" id="GO:0005737">
    <property type="term" value="C:cytoplasm"/>
    <property type="evidence" value="ECO:0007669"/>
    <property type="project" value="UniProtKB-SubCell"/>
</dbReference>
<comment type="cofactor">
    <cofactor evidence="14 15">
        <name>Mn(2+)</name>
        <dbReference type="ChEBI" id="CHEBI:29035"/>
    </cofactor>
    <cofactor evidence="14 15">
        <name>Mg(2+)</name>
        <dbReference type="ChEBI" id="CHEBI:18420"/>
    </cofactor>
    <text evidence="14 15">Manganese or magnesium. Binds 1 divalent metal ion per monomer in the absence of substrate. May bind a second metal ion after substrate binding.</text>
</comment>
<evidence type="ECO:0000256" key="9">
    <source>
        <dbReference type="ARBA" id="ARBA00022722"/>
    </source>
</evidence>
<dbReference type="Gene3D" id="3.30.420.10">
    <property type="entry name" value="Ribonuclease H-like superfamily/Ribonuclease H"/>
    <property type="match status" value="1"/>
</dbReference>
<dbReference type="SUPFAM" id="SSF53098">
    <property type="entry name" value="Ribonuclease H-like"/>
    <property type="match status" value="1"/>
</dbReference>
<dbReference type="NCBIfam" id="NF000595">
    <property type="entry name" value="PRK00015.1-3"/>
    <property type="match status" value="1"/>
</dbReference>
<feature type="binding site" evidence="14 15">
    <location>
        <position position="45"/>
    </location>
    <ligand>
        <name>a divalent metal cation</name>
        <dbReference type="ChEBI" id="CHEBI:60240"/>
    </ligand>
</feature>
<keyword evidence="10 14" id="KW-0479">Metal-binding</keyword>